<gene>
    <name evidence="3" type="ORF">ABIH81_29625</name>
</gene>
<sequence>MAQHSQQCLNNPGLSTTDGNVQQQNHCDGGDQQLWNFRPVAGVANAYTVVNQQSGKCLDVSGVSTADGAAVHQWTCSTGLNQQFTLRKVTYSGNDSHDYQLVARHSGKCVDVSTVSTAPGARVHQWTCIAASQGSPLNQTWRLLGR</sequence>
<evidence type="ECO:0000256" key="1">
    <source>
        <dbReference type="SAM" id="MobiDB-lite"/>
    </source>
</evidence>
<reference evidence="3" key="1">
    <citation type="submission" date="2024-06" db="EMBL/GenBank/DDBJ databases">
        <title>Micromonospora sp. strain HUAS YX12 genome sequences.</title>
        <authorList>
            <person name="Mo P."/>
        </authorList>
    </citation>
    <scope>NUCLEOTIDE SEQUENCE</scope>
    <source>
        <strain evidence="3">HUAS YX12</strain>
    </source>
</reference>
<organism evidence="3">
    <name type="scientific">Micromonospora sp. HUAS YX12</name>
    <dbReference type="NCBI Taxonomy" id="3156396"/>
    <lineage>
        <taxon>Bacteria</taxon>
        <taxon>Bacillati</taxon>
        <taxon>Actinomycetota</taxon>
        <taxon>Actinomycetes</taxon>
        <taxon>Micromonosporales</taxon>
        <taxon>Micromonosporaceae</taxon>
        <taxon>Micromonospora</taxon>
    </lineage>
</organism>
<dbReference type="InterPro" id="IPR035992">
    <property type="entry name" value="Ricin_B-like_lectins"/>
</dbReference>
<dbReference type="SUPFAM" id="SSF50370">
    <property type="entry name" value="Ricin B-like lectins"/>
    <property type="match status" value="1"/>
</dbReference>
<accession>A0AAU7R0E8</accession>
<proteinExistence type="predicted"/>
<dbReference type="AlphaFoldDB" id="A0AAU7R0E8"/>
<feature type="domain" description="Ricin B lectin" evidence="2">
    <location>
        <begin position="1"/>
        <end position="144"/>
    </location>
</feature>
<dbReference type="Pfam" id="PF14200">
    <property type="entry name" value="RicinB_lectin_2"/>
    <property type="match status" value="1"/>
</dbReference>
<evidence type="ECO:0000259" key="2">
    <source>
        <dbReference type="SMART" id="SM00458"/>
    </source>
</evidence>
<protein>
    <submittedName>
        <fullName evidence="3">RICIN domain-containing protein</fullName>
    </submittedName>
</protein>
<dbReference type="PROSITE" id="PS50231">
    <property type="entry name" value="RICIN_B_LECTIN"/>
    <property type="match status" value="1"/>
</dbReference>
<dbReference type="Gene3D" id="2.80.10.50">
    <property type="match status" value="3"/>
</dbReference>
<dbReference type="RefSeq" id="WP_349878163.1">
    <property type="nucleotide sequence ID" value="NZ_CP157974.1"/>
</dbReference>
<name>A0AAU7R0E8_9ACTN</name>
<dbReference type="SMART" id="SM00458">
    <property type="entry name" value="RICIN"/>
    <property type="match status" value="1"/>
</dbReference>
<dbReference type="CDD" id="cd00161">
    <property type="entry name" value="beta-trefoil_Ricin-like"/>
    <property type="match status" value="1"/>
</dbReference>
<dbReference type="InterPro" id="IPR000772">
    <property type="entry name" value="Ricin_B_lectin"/>
</dbReference>
<dbReference type="EMBL" id="CP157974">
    <property type="protein sequence ID" value="XBT81741.1"/>
    <property type="molecule type" value="Genomic_DNA"/>
</dbReference>
<feature type="region of interest" description="Disordered" evidence="1">
    <location>
        <begin position="1"/>
        <end position="23"/>
    </location>
</feature>
<evidence type="ECO:0000313" key="3">
    <source>
        <dbReference type="EMBL" id="XBT81741.1"/>
    </source>
</evidence>